<dbReference type="InterPro" id="IPR033469">
    <property type="entry name" value="CYTH-like_dom_sf"/>
</dbReference>
<dbReference type="RefSeq" id="WP_350281120.1">
    <property type="nucleotide sequence ID" value="NZ_CP158165.1"/>
</dbReference>
<gene>
    <name evidence="2" type="ORF">ABN611_18455</name>
</gene>
<dbReference type="PROSITE" id="PS51707">
    <property type="entry name" value="CYTH"/>
    <property type="match status" value="1"/>
</dbReference>
<feature type="domain" description="CYTH" evidence="1">
    <location>
        <begin position="4"/>
        <end position="169"/>
    </location>
</feature>
<accession>A0AAU7TNQ8</accession>
<reference evidence="2" key="1">
    <citation type="submission" date="2024-06" db="EMBL/GenBank/DDBJ databases">
        <title>Kribbella sp. strain HUAS MG21 genome sequences.</title>
        <authorList>
            <person name="Mo P."/>
        </authorList>
    </citation>
    <scope>NUCLEOTIDE SEQUENCE</scope>
    <source>
        <strain evidence="2">HUAS MG21</strain>
    </source>
</reference>
<organism evidence="2">
    <name type="scientific">Kribbella sp. HUAS MG21</name>
    <dbReference type="NCBI Taxonomy" id="3160966"/>
    <lineage>
        <taxon>Bacteria</taxon>
        <taxon>Bacillati</taxon>
        <taxon>Actinomycetota</taxon>
        <taxon>Actinomycetes</taxon>
        <taxon>Propionibacteriales</taxon>
        <taxon>Kribbellaceae</taxon>
        <taxon>Kribbella</taxon>
    </lineage>
</organism>
<protein>
    <submittedName>
        <fullName evidence="2">CYTH domain-containing protein</fullName>
    </submittedName>
</protein>
<dbReference type="EMBL" id="CP158165">
    <property type="protein sequence ID" value="XBV28368.1"/>
    <property type="molecule type" value="Genomic_DNA"/>
</dbReference>
<evidence type="ECO:0000259" key="1">
    <source>
        <dbReference type="PROSITE" id="PS51707"/>
    </source>
</evidence>
<dbReference type="Pfam" id="PF01928">
    <property type="entry name" value="CYTH"/>
    <property type="match status" value="1"/>
</dbReference>
<dbReference type="Gene3D" id="2.40.320.10">
    <property type="entry name" value="Hypothetical Protein Pfu-838710-001"/>
    <property type="match status" value="1"/>
</dbReference>
<name>A0AAU7TNQ8_9ACTN</name>
<dbReference type="SUPFAM" id="SSF55154">
    <property type="entry name" value="CYTH-like phosphatases"/>
    <property type="match status" value="1"/>
</dbReference>
<proteinExistence type="predicted"/>
<sequence length="180" mass="20279">MKMPIEFEAKVLGIDPEAVADQILTAGGHRLGQRLLRRYVYDLEEGDASRWIRLRDAGGEVTLTVKEIAHDGIDGTTETEVVVGDFETTNVLLGKLGYRPKSYQENRRTSFTLDGAQLEIDHWPGIPPYLEIESHSRAHVVRIARSLGYSEDQLTGENTTKVYTRHGIDLTTIENLRFPD</sequence>
<dbReference type="InterPro" id="IPR023577">
    <property type="entry name" value="CYTH_domain"/>
</dbReference>
<evidence type="ECO:0000313" key="2">
    <source>
        <dbReference type="EMBL" id="XBV28368.1"/>
    </source>
</evidence>
<dbReference type="AlphaFoldDB" id="A0AAU7TNQ8"/>